<dbReference type="InterPro" id="IPR011663">
    <property type="entry name" value="UTRA"/>
</dbReference>
<dbReference type="InterPro" id="IPR036388">
    <property type="entry name" value="WH-like_DNA-bd_sf"/>
</dbReference>
<dbReference type="PRINTS" id="PR00035">
    <property type="entry name" value="HTHGNTR"/>
</dbReference>
<reference evidence="5" key="1">
    <citation type="journal article" date="2014" name="Front. Microbiol.">
        <title>High frequency of phylogenetically diverse reductive dehalogenase-homologous genes in deep subseafloor sedimentary metagenomes.</title>
        <authorList>
            <person name="Kawai M."/>
            <person name="Futagami T."/>
            <person name="Toyoda A."/>
            <person name="Takaki Y."/>
            <person name="Nishi S."/>
            <person name="Hori S."/>
            <person name="Arai W."/>
            <person name="Tsubouchi T."/>
            <person name="Morono Y."/>
            <person name="Uchiyama I."/>
            <person name="Ito T."/>
            <person name="Fujiyama A."/>
            <person name="Inagaki F."/>
            <person name="Takami H."/>
        </authorList>
    </citation>
    <scope>NUCLEOTIDE SEQUENCE</scope>
    <source>
        <strain evidence="5">Expedition CK06-06</strain>
    </source>
</reference>
<dbReference type="InterPro" id="IPR028978">
    <property type="entry name" value="Chorismate_lyase_/UTRA_dom_sf"/>
</dbReference>
<sequence>IPVYYQLKEIIREKIEIGELKIGEKITSENKLSEIYQISRMTVRQAIKELVGEGLLYRDKGRGTFVCKPKINYGFIQKLTTFYDDMVGKGYTMRTKILKQEIKPATKAIAKKLNIEENGKIIYIFRVRYIENEPIVHVVNHIPYKLCPDLINEDLIDKSLYQTLAEKYRLVAYKARVTLEAIVASEYDSELLNIKESAPVHLMKNITYTKENTIMDYFESHFRGDKGRVQVELYK</sequence>
<dbReference type="Pfam" id="PF00392">
    <property type="entry name" value="GntR"/>
    <property type="match status" value="1"/>
</dbReference>
<dbReference type="SUPFAM" id="SSF46785">
    <property type="entry name" value="Winged helix' DNA-binding domain"/>
    <property type="match status" value="1"/>
</dbReference>
<dbReference type="SMART" id="SM00866">
    <property type="entry name" value="UTRA"/>
    <property type="match status" value="1"/>
</dbReference>
<dbReference type="Gene3D" id="3.40.1410.10">
    <property type="entry name" value="Chorismate lyase-like"/>
    <property type="match status" value="1"/>
</dbReference>
<gene>
    <name evidence="5" type="ORF">S03H2_33131</name>
</gene>
<dbReference type="FunFam" id="1.10.10.10:FF:000079">
    <property type="entry name" value="GntR family transcriptional regulator"/>
    <property type="match status" value="1"/>
</dbReference>
<evidence type="ECO:0000256" key="2">
    <source>
        <dbReference type="ARBA" id="ARBA00023125"/>
    </source>
</evidence>
<proteinExistence type="predicted"/>
<accession>X1ISY0</accession>
<evidence type="ECO:0000256" key="1">
    <source>
        <dbReference type="ARBA" id="ARBA00023015"/>
    </source>
</evidence>
<keyword evidence="3" id="KW-0804">Transcription</keyword>
<dbReference type="GO" id="GO:0045892">
    <property type="term" value="P:negative regulation of DNA-templated transcription"/>
    <property type="evidence" value="ECO:0007669"/>
    <property type="project" value="TreeGrafter"/>
</dbReference>
<evidence type="ECO:0000259" key="4">
    <source>
        <dbReference type="PROSITE" id="PS50949"/>
    </source>
</evidence>
<dbReference type="Gene3D" id="1.10.10.10">
    <property type="entry name" value="Winged helix-like DNA-binding domain superfamily/Winged helix DNA-binding domain"/>
    <property type="match status" value="1"/>
</dbReference>
<keyword evidence="2" id="KW-0238">DNA-binding</keyword>
<dbReference type="AlphaFoldDB" id="X1ISY0"/>
<comment type="caution">
    <text evidence="5">The sequence shown here is derived from an EMBL/GenBank/DDBJ whole genome shotgun (WGS) entry which is preliminary data.</text>
</comment>
<keyword evidence="1" id="KW-0805">Transcription regulation</keyword>
<dbReference type="SMART" id="SM00345">
    <property type="entry name" value="HTH_GNTR"/>
    <property type="match status" value="1"/>
</dbReference>
<dbReference type="GO" id="GO:0003677">
    <property type="term" value="F:DNA binding"/>
    <property type="evidence" value="ECO:0007669"/>
    <property type="project" value="UniProtKB-KW"/>
</dbReference>
<dbReference type="CDD" id="cd07377">
    <property type="entry name" value="WHTH_GntR"/>
    <property type="match status" value="1"/>
</dbReference>
<dbReference type="PANTHER" id="PTHR44846">
    <property type="entry name" value="MANNOSYL-D-GLYCERATE TRANSPORT/METABOLISM SYSTEM REPRESSOR MNGR-RELATED"/>
    <property type="match status" value="1"/>
</dbReference>
<dbReference type="EMBL" id="BARU01020153">
    <property type="protein sequence ID" value="GAH60633.1"/>
    <property type="molecule type" value="Genomic_DNA"/>
</dbReference>
<feature type="non-terminal residue" evidence="5">
    <location>
        <position position="1"/>
    </location>
</feature>
<name>X1ISY0_9ZZZZ</name>
<dbReference type="PROSITE" id="PS50949">
    <property type="entry name" value="HTH_GNTR"/>
    <property type="match status" value="1"/>
</dbReference>
<dbReference type="GO" id="GO:0003700">
    <property type="term" value="F:DNA-binding transcription factor activity"/>
    <property type="evidence" value="ECO:0007669"/>
    <property type="project" value="InterPro"/>
</dbReference>
<dbReference type="InterPro" id="IPR050679">
    <property type="entry name" value="Bact_HTH_transcr_reg"/>
</dbReference>
<dbReference type="InterPro" id="IPR036390">
    <property type="entry name" value="WH_DNA-bd_sf"/>
</dbReference>
<dbReference type="PANTHER" id="PTHR44846:SF1">
    <property type="entry name" value="MANNOSYL-D-GLYCERATE TRANSPORT_METABOLISM SYSTEM REPRESSOR MNGR-RELATED"/>
    <property type="match status" value="1"/>
</dbReference>
<organism evidence="5">
    <name type="scientific">marine sediment metagenome</name>
    <dbReference type="NCBI Taxonomy" id="412755"/>
    <lineage>
        <taxon>unclassified sequences</taxon>
        <taxon>metagenomes</taxon>
        <taxon>ecological metagenomes</taxon>
    </lineage>
</organism>
<dbReference type="SUPFAM" id="SSF64288">
    <property type="entry name" value="Chorismate lyase-like"/>
    <property type="match status" value="1"/>
</dbReference>
<evidence type="ECO:0000256" key="3">
    <source>
        <dbReference type="ARBA" id="ARBA00023163"/>
    </source>
</evidence>
<protein>
    <recommendedName>
        <fullName evidence="4">HTH gntR-type domain-containing protein</fullName>
    </recommendedName>
</protein>
<dbReference type="Pfam" id="PF07702">
    <property type="entry name" value="UTRA"/>
    <property type="match status" value="1"/>
</dbReference>
<dbReference type="InterPro" id="IPR000524">
    <property type="entry name" value="Tscrpt_reg_HTH_GntR"/>
</dbReference>
<feature type="domain" description="HTH gntR-type" evidence="4">
    <location>
        <begin position="1"/>
        <end position="69"/>
    </location>
</feature>
<evidence type="ECO:0000313" key="5">
    <source>
        <dbReference type="EMBL" id="GAH60633.1"/>
    </source>
</evidence>